<dbReference type="Proteomes" id="UP000480350">
    <property type="component" value="Unassembled WGS sequence"/>
</dbReference>
<evidence type="ECO:0000259" key="2">
    <source>
        <dbReference type="Pfam" id="PF01464"/>
    </source>
</evidence>
<accession>A0A7C9IGR6</accession>
<sequence length="224" mass="24927">MLRADERVERISAICRSAAQIAADRVGIPVEILHAISLTETGRRMAGQTRPWPWTVNMEGKGVWFDDPGKALEYARTHHARGARSFDVGCFQINYRWHGNAFQSIEHMFDPVSNAVYAARFLKSLHAEFGDWTRAAGAYHSRTPKFARKYEARFERFLARATGTPANEPPRDTQVALATAGEPPRRESTYPLFRAGVGPRSGGSLVPLGAAPAFGRFIAEDRAR</sequence>
<evidence type="ECO:0000313" key="4">
    <source>
        <dbReference type="Proteomes" id="UP000480350"/>
    </source>
</evidence>
<keyword evidence="4" id="KW-1185">Reference proteome</keyword>
<evidence type="ECO:0000313" key="3">
    <source>
        <dbReference type="EMBL" id="MXQ08167.1"/>
    </source>
</evidence>
<dbReference type="SUPFAM" id="SSF53955">
    <property type="entry name" value="Lysozyme-like"/>
    <property type="match status" value="1"/>
</dbReference>
<dbReference type="InterPro" id="IPR023346">
    <property type="entry name" value="Lysozyme-like_dom_sf"/>
</dbReference>
<dbReference type="Pfam" id="PF01464">
    <property type="entry name" value="SLT"/>
    <property type="match status" value="1"/>
</dbReference>
<organism evidence="3 4">
    <name type="scientific">Kangsaoukella pontilimi</name>
    <dbReference type="NCBI Taxonomy" id="2691042"/>
    <lineage>
        <taxon>Bacteria</taxon>
        <taxon>Pseudomonadati</taxon>
        <taxon>Pseudomonadota</taxon>
        <taxon>Alphaproteobacteria</taxon>
        <taxon>Rhodobacterales</taxon>
        <taxon>Paracoccaceae</taxon>
        <taxon>Kangsaoukella</taxon>
    </lineage>
</organism>
<reference evidence="3 4" key="1">
    <citation type="submission" date="2019-12" db="EMBL/GenBank/DDBJ databases">
        <authorList>
            <person name="Lee S.D."/>
        </authorList>
    </citation>
    <scope>NUCLEOTIDE SEQUENCE [LARGE SCALE GENOMIC DNA]</scope>
    <source>
        <strain evidence="3 4">GH1-50</strain>
    </source>
</reference>
<protein>
    <submittedName>
        <fullName evidence="3">Transglycosylase SLT domain-containing protein</fullName>
    </submittedName>
</protein>
<comment type="similarity">
    <text evidence="1">Belongs to the virb1 family.</text>
</comment>
<dbReference type="AlphaFoldDB" id="A0A7C9IGR6"/>
<dbReference type="InterPro" id="IPR008258">
    <property type="entry name" value="Transglycosylase_SLT_dom_1"/>
</dbReference>
<dbReference type="EMBL" id="WUPT01000002">
    <property type="protein sequence ID" value="MXQ08167.1"/>
    <property type="molecule type" value="Genomic_DNA"/>
</dbReference>
<comment type="caution">
    <text evidence="3">The sequence shown here is derived from an EMBL/GenBank/DDBJ whole genome shotgun (WGS) entry which is preliminary data.</text>
</comment>
<evidence type="ECO:0000256" key="1">
    <source>
        <dbReference type="ARBA" id="ARBA00009387"/>
    </source>
</evidence>
<reference evidence="3 4" key="2">
    <citation type="submission" date="2020-03" db="EMBL/GenBank/DDBJ databases">
        <title>Kangsaoukella pontilimi gen. nov., sp. nov., a new member of the family Rhodobacteraceae isolated from a tidal mudflat.</title>
        <authorList>
            <person name="Kim I.S."/>
        </authorList>
    </citation>
    <scope>NUCLEOTIDE SEQUENCE [LARGE SCALE GENOMIC DNA]</scope>
    <source>
        <strain evidence="3 4">GH1-50</strain>
    </source>
</reference>
<feature type="domain" description="Transglycosylase SLT" evidence="2">
    <location>
        <begin position="84"/>
        <end position="141"/>
    </location>
</feature>
<gene>
    <name evidence="3" type="ORF">GQ651_09965</name>
</gene>
<dbReference type="RefSeq" id="WP_160764109.1">
    <property type="nucleotide sequence ID" value="NZ_WUPT01000002.1"/>
</dbReference>
<name>A0A7C9IGR6_9RHOB</name>
<proteinExistence type="inferred from homology"/>
<dbReference type="Gene3D" id="1.10.530.10">
    <property type="match status" value="1"/>
</dbReference>